<feature type="region of interest" description="Disordered" evidence="3">
    <location>
        <begin position="91"/>
        <end position="204"/>
    </location>
</feature>
<feature type="region of interest" description="Disordered" evidence="3">
    <location>
        <begin position="1"/>
        <end position="28"/>
    </location>
</feature>
<keyword evidence="5" id="KW-1185">Reference proteome</keyword>
<name>A0ABN9QVI1_9DINO</name>
<proteinExistence type="predicted"/>
<protein>
    <submittedName>
        <fullName evidence="4">Uncharacterized protein</fullName>
    </submittedName>
</protein>
<sequence length="384" mass="40379">MTADAAAAAEEAAAPAAPAPTVLGAPGPSGGKVGLMARVKASGREGVVVEHDLQDEQMAYKVTFADGAHPLADWFARDAVDIGGAAQAAAPAQGEAAADSRHRRGLSSQAAAEDPAGLDNGPRGSPPGPVQSAPPRPQLRVAVSWRPSAGPKTIDKRFRMSNRPQHARASRRARRPTPGAMEPAAAPAEQDCQDDPIGAPMSSTSAGHLEREAAAMANCVTVAKGSRYFDGLKCRVKRSGLLSDEGYSFILNEAVSYAAVHSSTSRAEAHMDKLDSRKGHDPDVAAFNALLEGIGRKGDLGRAEQWFARLQEPALHPELGGLAPNKGTYDVMVQAAAEAGDVRRAEKFLGAMCKAWKPARATYFKVIEALVRAGEIKRAHHMLE</sequence>
<accession>A0ABN9QVI1</accession>
<evidence type="ECO:0000256" key="1">
    <source>
        <dbReference type="ARBA" id="ARBA00022737"/>
    </source>
</evidence>
<gene>
    <name evidence="4" type="ORF">PCOR1329_LOCUS14421</name>
</gene>
<reference evidence="4" key="1">
    <citation type="submission" date="2023-10" db="EMBL/GenBank/DDBJ databases">
        <authorList>
            <person name="Chen Y."/>
            <person name="Shah S."/>
            <person name="Dougan E. K."/>
            <person name="Thang M."/>
            <person name="Chan C."/>
        </authorList>
    </citation>
    <scope>NUCLEOTIDE SEQUENCE [LARGE SCALE GENOMIC DNA]</scope>
</reference>
<feature type="non-terminal residue" evidence="4">
    <location>
        <position position="384"/>
    </location>
</feature>
<keyword evidence="1" id="KW-0677">Repeat</keyword>
<dbReference type="EMBL" id="CAUYUJ010004313">
    <property type="protein sequence ID" value="CAK0809081.1"/>
    <property type="molecule type" value="Genomic_DNA"/>
</dbReference>
<feature type="compositionally biased region" description="Pro residues" evidence="3">
    <location>
        <begin position="124"/>
        <end position="137"/>
    </location>
</feature>
<comment type="caution">
    <text evidence="4">The sequence shown here is derived from an EMBL/GenBank/DDBJ whole genome shotgun (WGS) entry which is preliminary data.</text>
</comment>
<feature type="compositionally biased region" description="Basic residues" evidence="3">
    <location>
        <begin position="165"/>
        <end position="175"/>
    </location>
</feature>
<evidence type="ECO:0000313" key="5">
    <source>
        <dbReference type="Proteomes" id="UP001189429"/>
    </source>
</evidence>
<organism evidence="4 5">
    <name type="scientific">Prorocentrum cordatum</name>
    <dbReference type="NCBI Taxonomy" id="2364126"/>
    <lineage>
        <taxon>Eukaryota</taxon>
        <taxon>Sar</taxon>
        <taxon>Alveolata</taxon>
        <taxon>Dinophyceae</taxon>
        <taxon>Prorocentrales</taxon>
        <taxon>Prorocentraceae</taxon>
        <taxon>Prorocentrum</taxon>
    </lineage>
</organism>
<dbReference type="Gene3D" id="1.25.40.10">
    <property type="entry name" value="Tetratricopeptide repeat domain"/>
    <property type="match status" value="1"/>
</dbReference>
<dbReference type="InterPro" id="IPR011990">
    <property type="entry name" value="TPR-like_helical_dom_sf"/>
</dbReference>
<dbReference type="Pfam" id="PF01535">
    <property type="entry name" value="PPR"/>
    <property type="match status" value="2"/>
</dbReference>
<dbReference type="Proteomes" id="UP001189429">
    <property type="component" value="Unassembled WGS sequence"/>
</dbReference>
<dbReference type="PANTHER" id="PTHR47447:SF17">
    <property type="entry name" value="OS12G0638900 PROTEIN"/>
    <property type="match status" value="1"/>
</dbReference>
<feature type="repeat" description="PPR" evidence="2">
    <location>
        <begin position="283"/>
        <end position="317"/>
    </location>
</feature>
<evidence type="ECO:0000256" key="3">
    <source>
        <dbReference type="SAM" id="MobiDB-lite"/>
    </source>
</evidence>
<evidence type="ECO:0000256" key="2">
    <source>
        <dbReference type="PROSITE-ProRule" id="PRU00708"/>
    </source>
</evidence>
<dbReference type="PANTHER" id="PTHR47447">
    <property type="entry name" value="OS03G0856100 PROTEIN"/>
    <property type="match status" value="1"/>
</dbReference>
<dbReference type="InterPro" id="IPR002885">
    <property type="entry name" value="PPR_rpt"/>
</dbReference>
<feature type="compositionally biased region" description="Low complexity" evidence="3">
    <location>
        <begin position="1"/>
        <end position="20"/>
    </location>
</feature>
<dbReference type="PROSITE" id="PS51375">
    <property type="entry name" value="PPR"/>
    <property type="match status" value="1"/>
</dbReference>
<feature type="compositionally biased region" description="Low complexity" evidence="3">
    <location>
        <begin position="176"/>
        <end position="188"/>
    </location>
</feature>
<evidence type="ECO:0000313" key="4">
    <source>
        <dbReference type="EMBL" id="CAK0809081.1"/>
    </source>
</evidence>